<evidence type="ECO:0000313" key="13">
    <source>
        <dbReference type="EMBL" id="MQX38174.1"/>
    </source>
</evidence>
<dbReference type="InterPro" id="IPR001926">
    <property type="entry name" value="TrpB-like_PALP"/>
</dbReference>
<evidence type="ECO:0000256" key="10">
    <source>
        <dbReference type="ARBA" id="ARBA00031418"/>
    </source>
</evidence>
<dbReference type="CDD" id="cd04886">
    <property type="entry name" value="ACT_ThrD-II-like"/>
    <property type="match status" value="1"/>
</dbReference>
<sequence>MPNPVPNDPPWMISVDDVRTAAGRIQGAVPRTPFLYSHTLSHITGAEVHVKFENLQFTASFKDRGALNRLLDLSEDQKRAGVLAVSAGNHAQGVAYHAGRLGVPAVIVMPENTPFVKANNTRALGARVVLAGETIAESMPRGREILEAEGLTLIHPYDDPRIMAGQGTAALEMLEDVPDLDVMVIPVGGGGLIGGMTVAARALRPDIELLGVQTEYYPAMADALAGRPSTLGGQTVAEGIAVKAPGTTARHILARYGVEVTVVREKTIERAINLYLNVEKTVAEGAGAAGLAAVLAEPERFRGRRVGLVLSGGNIDPRILASVILRGLTQDGRLGTLSIEASDTPGQLAAVAGIIAARDGNVIELAHNRLLSSMSAKCTDLSFTIETQGRAHLEDIAQAIREAGYRVWRISAAPPED</sequence>
<proteinExistence type="inferred from homology"/>
<keyword evidence="6" id="KW-0028">Amino-acid biosynthesis</keyword>
<evidence type="ECO:0000256" key="9">
    <source>
        <dbReference type="ARBA" id="ARBA00025594"/>
    </source>
</evidence>
<dbReference type="InterPro" id="IPR036052">
    <property type="entry name" value="TrpB-like_PALP_sf"/>
</dbReference>
<evidence type="ECO:0000256" key="3">
    <source>
        <dbReference type="ARBA" id="ARBA00010869"/>
    </source>
</evidence>
<dbReference type="InterPro" id="IPR050147">
    <property type="entry name" value="Ser/Thr_Dehydratase"/>
</dbReference>
<evidence type="ECO:0000256" key="8">
    <source>
        <dbReference type="ARBA" id="ARBA00023239"/>
    </source>
</evidence>
<comment type="caution">
    <text evidence="13">The sequence shown here is derived from an EMBL/GenBank/DDBJ whole genome shotgun (WGS) entry which is preliminary data.</text>
</comment>
<dbReference type="EC" id="4.3.1.17" evidence="4"/>
<dbReference type="NCBIfam" id="TIGR01127">
    <property type="entry name" value="ilvA_1Cterm"/>
    <property type="match status" value="1"/>
</dbReference>
<keyword evidence="6" id="KW-0412">Isoleucine biosynthesis</keyword>
<dbReference type="UniPathway" id="UPA00047">
    <property type="reaction ID" value="UER00054"/>
</dbReference>
<evidence type="ECO:0000313" key="14">
    <source>
        <dbReference type="Proteomes" id="UP000434582"/>
    </source>
</evidence>
<keyword evidence="14" id="KW-1185">Reference proteome</keyword>
<dbReference type="PROSITE" id="PS51671">
    <property type="entry name" value="ACT"/>
    <property type="match status" value="1"/>
</dbReference>
<evidence type="ECO:0000256" key="7">
    <source>
        <dbReference type="ARBA" id="ARBA00022898"/>
    </source>
</evidence>
<keyword evidence="7" id="KW-0663">Pyridoxal phosphate</keyword>
<evidence type="ECO:0000256" key="6">
    <source>
        <dbReference type="ARBA" id="ARBA00022624"/>
    </source>
</evidence>
<name>A0A7X1ZGL6_9PROT</name>
<dbReference type="SUPFAM" id="SSF55021">
    <property type="entry name" value="ACT-like"/>
    <property type="match status" value="1"/>
</dbReference>
<dbReference type="GO" id="GO:0030170">
    <property type="term" value="F:pyridoxal phosphate binding"/>
    <property type="evidence" value="ECO:0007669"/>
    <property type="project" value="InterPro"/>
</dbReference>
<evidence type="ECO:0000256" key="1">
    <source>
        <dbReference type="ARBA" id="ARBA00001933"/>
    </source>
</evidence>
<dbReference type="Pfam" id="PF00291">
    <property type="entry name" value="PALP"/>
    <property type="match status" value="1"/>
</dbReference>
<dbReference type="EMBL" id="WIVE01000076">
    <property type="protein sequence ID" value="MQX38174.1"/>
    <property type="molecule type" value="Genomic_DNA"/>
</dbReference>
<dbReference type="InterPro" id="IPR005789">
    <property type="entry name" value="Thr_deHydtase_catblc"/>
</dbReference>
<dbReference type="InterPro" id="IPR002912">
    <property type="entry name" value="ACT_dom"/>
</dbReference>
<evidence type="ECO:0000256" key="4">
    <source>
        <dbReference type="ARBA" id="ARBA00012093"/>
    </source>
</evidence>
<comment type="similarity">
    <text evidence="3">Belongs to the serine/threonine dehydratase family.</text>
</comment>
<evidence type="ECO:0000256" key="5">
    <source>
        <dbReference type="ARBA" id="ARBA00012096"/>
    </source>
</evidence>
<dbReference type="Proteomes" id="UP000434582">
    <property type="component" value="Unassembled WGS sequence"/>
</dbReference>
<comment type="function">
    <text evidence="9">Catalyzes the anaerobic formation of alpha-ketobutyrate and ammonia from threonine in a two-step reaction. The first step involved a dehydration of threonine and a production of enamine intermediates (aminocrotonate), which tautomerizes to its imine form (iminobutyrate). Both intermediates are unstable and short-lived. The second step is the nonenzymatic hydrolysis of the enamine/imine intermediates to form 2-ketobutyrate and free ammonia. In the low water environment of the cell, the second step is accelerated by RidA. TdcB also dehydrates serine to yield pyruvate via analogous enamine/imine intermediates.</text>
</comment>
<dbReference type="PROSITE" id="PS00165">
    <property type="entry name" value="DEHYDRATASE_SER_THR"/>
    <property type="match status" value="1"/>
</dbReference>
<dbReference type="Gene3D" id="3.40.50.1100">
    <property type="match status" value="2"/>
</dbReference>
<dbReference type="InterPro" id="IPR044561">
    <property type="entry name" value="ACT_ThrD-II-like"/>
</dbReference>
<dbReference type="CDD" id="cd01562">
    <property type="entry name" value="Thr-dehyd"/>
    <property type="match status" value="1"/>
</dbReference>
<evidence type="ECO:0000256" key="11">
    <source>
        <dbReference type="ARBA" id="ARBA00049406"/>
    </source>
</evidence>
<dbReference type="PANTHER" id="PTHR48078">
    <property type="entry name" value="THREONINE DEHYDRATASE, MITOCHONDRIAL-RELATED"/>
    <property type="match status" value="1"/>
</dbReference>
<comment type="pathway">
    <text evidence="2">Amino-acid biosynthesis; L-isoleucine biosynthesis; 2-oxobutanoate from L-threonine: step 1/1.</text>
</comment>
<evidence type="ECO:0000259" key="12">
    <source>
        <dbReference type="PROSITE" id="PS51671"/>
    </source>
</evidence>
<dbReference type="Gene3D" id="3.30.70.260">
    <property type="match status" value="1"/>
</dbReference>
<dbReference type="GO" id="GO:0009097">
    <property type="term" value="P:isoleucine biosynthetic process"/>
    <property type="evidence" value="ECO:0007669"/>
    <property type="project" value="UniProtKB-UniPathway"/>
</dbReference>
<feature type="domain" description="ACT" evidence="12">
    <location>
        <begin position="336"/>
        <end position="415"/>
    </location>
</feature>
<keyword evidence="6" id="KW-0100">Branched-chain amino acid biosynthesis</keyword>
<gene>
    <name evidence="13" type="ORF">GHC57_16790</name>
</gene>
<dbReference type="PANTHER" id="PTHR48078:SF6">
    <property type="entry name" value="L-THREONINE DEHYDRATASE CATABOLIC TDCB"/>
    <property type="match status" value="1"/>
</dbReference>
<dbReference type="GO" id="GO:0004794">
    <property type="term" value="F:threonine deaminase activity"/>
    <property type="evidence" value="ECO:0007669"/>
    <property type="project" value="UniProtKB-EC"/>
</dbReference>
<dbReference type="InterPro" id="IPR045865">
    <property type="entry name" value="ACT-like_dom_sf"/>
</dbReference>
<dbReference type="FunFam" id="3.40.50.1100:FF:000005">
    <property type="entry name" value="Threonine dehydratase catabolic"/>
    <property type="match status" value="1"/>
</dbReference>
<comment type="cofactor">
    <cofactor evidence="1">
        <name>pyridoxal 5'-phosphate</name>
        <dbReference type="ChEBI" id="CHEBI:597326"/>
    </cofactor>
</comment>
<keyword evidence="8 13" id="KW-0456">Lyase</keyword>
<accession>A0A7X1ZGL6</accession>
<dbReference type="GO" id="GO:0003941">
    <property type="term" value="F:L-serine ammonia-lyase activity"/>
    <property type="evidence" value="ECO:0007669"/>
    <property type="project" value="UniProtKB-EC"/>
</dbReference>
<dbReference type="InterPro" id="IPR000634">
    <property type="entry name" value="Ser/Thr_deHydtase_PyrdxlP-BS"/>
</dbReference>
<organism evidence="13 14">
    <name type="scientific">Roseospira navarrensis</name>
    <dbReference type="NCBI Taxonomy" id="140058"/>
    <lineage>
        <taxon>Bacteria</taxon>
        <taxon>Pseudomonadati</taxon>
        <taxon>Pseudomonadota</taxon>
        <taxon>Alphaproteobacteria</taxon>
        <taxon>Rhodospirillales</taxon>
        <taxon>Rhodospirillaceae</taxon>
        <taxon>Roseospira</taxon>
    </lineage>
</organism>
<dbReference type="GO" id="GO:0006567">
    <property type="term" value="P:L-threonine catabolic process"/>
    <property type="evidence" value="ECO:0007669"/>
    <property type="project" value="InterPro"/>
</dbReference>
<dbReference type="RefSeq" id="WP_153346369.1">
    <property type="nucleotide sequence ID" value="NZ_WIVE01000076.1"/>
</dbReference>
<dbReference type="AlphaFoldDB" id="A0A7X1ZGL6"/>
<dbReference type="EC" id="4.3.1.19" evidence="5"/>
<dbReference type="SUPFAM" id="SSF53686">
    <property type="entry name" value="Tryptophan synthase beta subunit-like PLP-dependent enzymes"/>
    <property type="match status" value="1"/>
</dbReference>
<dbReference type="OrthoDB" id="9811476at2"/>
<dbReference type="NCBIfam" id="NF005600">
    <property type="entry name" value="PRK07334.1"/>
    <property type="match status" value="1"/>
</dbReference>
<comment type="catalytic activity">
    <reaction evidence="11">
        <text>L-serine = pyruvate + NH4(+)</text>
        <dbReference type="Rhea" id="RHEA:19169"/>
        <dbReference type="ChEBI" id="CHEBI:15361"/>
        <dbReference type="ChEBI" id="CHEBI:28938"/>
        <dbReference type="ChEBI" id="CHEBI:33384"/>
        <dbReference type="EC" id="4.3.1.17"/>
    </reaction>
</comment>
<reference evidence="13 14" key="1">
    <citation type="submission" date="2019-10" db="EMBL/GenBank/DDBJ databases">
        <title>Draft whole-genome sequence of the purple nonsulfur photosynthetic bacterium Roseospira navarrensis DSM 15114.</title>
        <authorList>
            <person name="Kyndt J.A."/>
            <person name="Meyer T.E."/>
        </authorList>
    </citation>
    <scope>NUCLEOTIDE SEQUENCE [LARGE SCALE GENOMIC DNA]</scope>
    <source>
        <strain evidence="13 14">DSM 15114</strain>
    </source>
</reference>
<protein>
    <recommendedName>
        <fullName evidence="10">L-serine dehydratase</fullName>
        <ecNumber evidence="4">4.3.1.17</ecNumber>
        <ecNumber evidence="5">4.3.1.19</ecNumber>
    </recommendedName>
</protein>
<evidence type="ECO:0000256" key="2">
    <source>
        <dbReference type="ARBA" id="ARBA00004810"/>
    </source>
</evidence>
<dbReference type="GO" id="GO:0006565">
    <property type="term" value="P:L-serine catabolic process"/>
    <property type="evidence" value="ECO:0007669"/>
    <property type="project" value="TreeGrafter"/>
</dbReference>